<keyword evidence="1" id="KW-0732">Signal</keyword>
<evidence type="ECO:0000256" key="1">
    <source>
        <dbReference type="SAM" id="SignalP"/>
    </source>
</evidence>
<feature type="chain" id="PRO_5036137812" description="Secreted protein" evidence="1">
    <location>
        <begin position="25"/>
        <end position="138"/>
    </location>
</feature>
<evidence type="ECO:0000313" key="5">
    <source>
        <dbReference type="Proteomes" id="UP000325313"/>
    </source>
</evidence>
<dbReference type="EMBL" id="VDEP01000338">
    <property type="protein sequence ID" value="KAA1102258.1"/>
    <property type="molecule type" value="Genomic_DNA"/>
</dbReference>
<comment type="caution">
    <text evidence="2">The sequence shown here is derived from an EMBL/GenBank/DDBJ whole genome shotgun (WGS) entry which is preliminary data.</text>
</comment>
<proteinExistence type="predicted"/>
<name>A0A5B0PNV4_PUCGR</name>
<reference evidence="4 5" key="1">
    <citation type="submission" date="2019-05" db="EMBL/GenBank/DDBJ databases">
        <title>Emergence of the Ug99 lineage of the wheat stem rust pathogen through somatic hybridization.</title>
        <authorList>
            <person name="Li F."/>
            <person name="Upadhyaya N.M."/>
            <person name="Sperschneider J."/>
            <person name="Matny O."/>
            <person name="Nguyen-Phuc H."/>
            <person name="Mago R."/>
            <person name="Raley C."/>
            <person name="Miller M.E."/>
            <person name="Silverstein K.A.T."/>
            <person name="Henningsen E."/>
            <person name="Hirsch C.D."/>
            <person name="Visser B."/>
            <person name="Pretorius Z.A."/>
            <person name="Steffenson B.J."/>
            <person name="Schwessinger B."/>
            <person name="Dodds P.N."/>
            <person name="Figueroa M."/>
        </authorList>
    </citation>
    <scope>NUCLEOTIDE SEQUENCE [LARGE SCALE GENOMIC DNA]</scope>
    <source>
        <strain evidence="3">21-0</strain>
        <strain evidence="2 5">Ug99</strain>
    </source>
</reference>
<gene>
    <name evidence="3" type="ORF">PGT21_023535</name>
    <name evidence="2" type="ORF">PGTUg99_012579</name>
</gene>
<protein>
    <recommendedName>
        <fullName evidence="6">Secreted protein</fullName>
    </recommendedName>
</protein>
<sequence>MRVKIIASTFGLTLQLVLPAFVVGSFCPTTYCPGPVELLSEAVITSNPDQLPREHVCGRYYFRGKWHDCTNIREKVYYQCNTCHVVYRENGEGQITITTGKACTPHHFTQEVMNVQLQPAQTQDFLKNFRGEGSSRRG</sequence>
<dbReference type="AlphaFoldDB" id="A0A5B0PNV4"/>
<evidence type="ECO:0000313" key="3">
    <source>
        <dbReference type="EMBL" id="KAA1114790.1"/>
    </source>
</evidence>
<accession>A0A5B0PNV4</accession>
<evidence type="ECO:0000313" key="4">
    <source>
        <dbReference type="Proteomes" id="UP000324748"/>
    </source>
</evidence>
<dbReference type="Proteomes" id="UP000324748">
    <property type="component" value="Unassembled WGS sequence"/>
</dbReference>
<keyword evidence="4" id="KW-1185">Reference proteome</keyword>
<evidence type="ECO:0008006" key="6">
    <source>
        <dbReference type="Google" id="ProtNLM"/>
    </source>
</evidence>
<dbReference type="Proteomes" id="UP000325313">
    <property type="component" value="Unassembled WGS sequence"/>
</dbReference>
<feature type="signal peptide" evidence="1">
    <location>
        <begin position="1"/>
        <end position="24"/>
    </location>
</feature>
<dbReference type="EMBL" id="VSWC01000014">
    <property type="protein sequence ID" value="KAA1114790.1"/>
    <property type="molecule type" value="Genomic_DNA"/>
</dbReference>
<evidence type="ECO:0000313" key="2">
    <source>
        <dbReference type="EMBL" id="KAA1102258.1"/>
    </source>
</evidence>
<organism evidence="2 5">
    <name type="scientific">Puccinia graminis f. sp. tritici</name>
    <dbReference type="NCBI Taxonomy" id="56615"/>
    <lineage>
        <taxon>Eukaryota</taxon>
        <taxon>Fungi</taxon>
        <taxon>Dikarya</taxon>
        <taxon>Basidiomycota</taxon>
        <taxon>Pucciniomycotina</taxon>
        <taxon>Pucciniomycetes</taxon>
        <taxon>Pucciniales</taxon>
        <taxon>Pucciniaceae</taxon>
        <taxon>Puccinia</taxon>
    </lineage>
</organism>